<evidence type="ECO:0000259" key="2">
    <source>
        <dbReference type="Pfam" id="PF00534"/>
    </source>
</evidence>
<name>A0A0Q3VH29_9BACI</name>
<gene>
    <name evidence="3" type="ORF">AN957_12590</name>
</gene>
<accession>A0A0Q3VH29</accession>
<dbReference type="CDD" id="cd03801">
    <property type="entry name" value="GT4_PimA-like"/>
    <property type="match status" value="1"/>
</dbReference>
<dbReference type="GO" id="GO:0016757">
    <property type="term" value="F:glycosyltransferase activity"/>
    <property type="evidence" value="ECO:0007669"/>
    <property type="project" value="InterPro"/>
</dbReference>
<dbReference type="PANTHER" id="PTHR46401:SF2">
    <property type="entry name" value="GLYCOSYLTRANSFERASE WBBK-RELATED"/>
    <property type="match status" value="1"/>
</dbReference>
<dbReference type="EMBL" id="LJIX01000006">
    <property type="protein sequence ID" value="KQL19323.1"/>
    <property type="molecule type" value="Genomic_DNA"/>
</dbReference>
<protein>
    <submittedName>
        <fullName evidence="3">Glycosyl transferase family 1</fullName>
    </submittedName>
</protein>
<reference evidence="3 4" key="1">
    <citation type="submission" date="2015-09" db="EMBL/GenBank/DDBJ databases">
        <title>Genome sequencing project for genomic taxonomy and phylogenomics of Bacillus-like bacteria.</title>
        <authorList>
            <person name="Liu B."/>
            <person name="Wang J."/>
            <person name="Zhu Y."/>
            <person name="Liu G."/>
            <person name="Chen Q."/>
            <person name="Chen Z."/>
            <person name="Lan J."/>
            <person name="Che J."/>
            <person name="Ge C."/>
            <person name="Shi H."/>
            <person name="Pan Z."/>
            <person name="Liu X."/>
        </authorList>
    </citation>
    <scope>NUCLEOTIDE SEQUENCE [LARGE SCALE GENOMIC DNA]</scope>
    <source>
        <strain evidence="3 4">FJAT-18043</strain>
    </source>
</reference>
<keyword evidence="4" id="KW-1185">Reference proteome</keyword>
<proteinExistence type="predicted"/>
<dbReference type="Proteomes" id="UP000050996">
    <property type="component" value="Unassembled WGS sequence"/>
</dbReference>
<evidence type="ECO:0000256" key="1">
    <source>
        <dbReference type="ARBA" id="ARBA00022679"/>
    </source>
</evidence>
<organism evidence="3 4">
    <name type="scientific">Cytobacillus solani</name>
    <dbReference type="NCBI Taxonomy" id="1637975"/>
    <lineage>
        <taxon>Bacteria</taxon>
        <taxon>Bacillati</taxon>
        <taxon>Bacillota</taxon>
        <taxon>Bacilli</taxon>
        <taxon>Bacillales</taxon>
        <taxon>Bacillaceae</taxon>
        <taxon>Cytobacillus</taxon>
    </lineage>
</organism>
<dbReference type="STRING" id="1637975.AN957_12590"/>
<evidence type="ECO:0000313" key="3">
    <source>
        <dbReference type="EMBL" id="KQL19323.1"/>
    </source>
</evidence>
<dbReference type="Gene3D" id="3.40.50.2000">
    <property type="entry name" value="Glycogen Phosphorylase B"/>
    <property type="match status" value="1"/>
</dbReference>
<sequence>MTSLNHREIVYILEANGVSGGVKNVFEHINHLHDMGYRVHLFSLDNHPRWFPLKVQTRRFKNYQKMLQQLKVMDAIKVATWWNTLDTVVNSCDPLQNGRGIPFYLVQDIEESYYPHSPEMRARVHQTYQKNINYLTVADWTTQQLAQRFQKQAANVSIAIDHDVFRPNRTHDYDPLRILACSRRSQHLKGFHVTAEAVQKVHQMLSNVSLVTFGLESPNIPRIPALHFSVPDDRTVAYLYANCGVFVQTSYHEGFGMPILEAMACGAPVVTTRANGNEEFCIDGHNCLMVNSGDADGVANAIYRVLTDRELANYLAANAIQTAQKYNWPRVMSNLTSEFSKY</sequence>
<dbReference type="AlphaFoldDB" id="A0A0Q3VH29"/>
<dbReference type="PATRIC" id="fig|1637975.4.peg.2348"/>
<evidence type="ECO:0000313" key="4">
    <source>
        <dbReference type="Proteomes" id="UP000050996"/>
    </source>
</evidence>
<dbReference type="Pfam" id="PF00534">
    <property type="entry name" value="Glycos_transf_1"/>
    <property type="match status" value="1"/>
</dbReference>
<dbReference type="InterPro" id="IPR001296">
    <property type="entry name" value="Glyco_trans_1"/>
</dbReference>
<dbReference type="GO" id="GO:0009103">
    <property type="term" value="P:lipopolysaccharide biosynthetic process"/>
    <property type="evidence" value="ECO:0007669"/>
    <property type="project" value="TreeGrafter"/>
</dbReference>
<keyword evidence="1 3" id="KW-0808">Transferase</keyword>
<dbReference type="Gene3D" id="3.40.50.11090">
    <property type="match status" value="1"/>
</dbReference>
<dbReference type="PANTHER" id="PTHR46401">
    <property type="entry name" value="GLYCOSYLTRANSFERASE WBBK-RELATED"/>
    <property type="match status" value="1"/>
</dbReference>
<comment type="caution">
    <text evidence="3">The sequence shown here is derived from an EMBL/GenBank/DDBJ whole genome shotgun (WGS) entry which is preliminary data.</text>
</comment>
<dbReference type="SUPFAM" id="SSF53756">
    <property type="entry name" value="UDP-Glycosyltransferase/glycogen phosphorylase"/>
    <property type="match status" value="1"/>
</dbReference>
<feature type="domain" description="Glycosyl transferase family 1" evidence="2">
    <location>
        <begin position="177"/>
        <end position="321"/>
    </location>
</feature>